<feature type="region of interest" description="Disordered" evidence="8">
    <location>
        <begin position="42"/>
        <end position="78"/>
    </location>
</feature>
<evidence type="ECO:0000256" key="1">
    <source>
        <dbReference type="ARBA" id="ARBA00004567"/>
    </source>
</evidence>
<dbReference type="Proteomes" id="UP000724874">
    <property type="component" value="Unassembled WGS sequence"/>
</dbReference>
<keyword evidence="11" id="KW-1185">Reference proteome</keyword>
<feature type="region of interest" description="Disordered" evidence="8">
    <location>
        <begin position="1"/>
        <end position="30"/>
    </location>
</feature>
<feature type="compositionally biased region" description="Low complexity" evidence="8">
    <location>
        <begin position="66"/>
        <end position="78"/>
    </location>
</feature>
<gene>
    <name evidence="10" type="ORF">CPB84DRAFT_1772996</name>
</gene>
<dbReference type="EMBL" id="JADNYJ010000026">
    <property type="protein sequence ID" value="KAF8904420.1"/>
    <property type="molecule type" value="Genomic_DNA"/>
</dbReference>
<dbReference type="GO" id="GO:0015031">
    <property type="term" value="P:protein transport"/>
    <property type="evidence" value="ECO:0007669"/>
    <property type="project" value="UniProtKB-KW"/>
</dbReference>
<feature type="region of interest" description="Disordered" evidence="8">
    <location>
        <begin position="304"/>
        <end position="522"/>
    </location>
</feature>
<feature type="domain" description="RanBD1" evidence="9">
    <location>
        <begin position="483"/>
        <end position="629"/>
    </location>
</feature>
<evidence type="ECO:0000259" key="9">
    <source>
        <dbReference type="PROSITE" id="PS50196"/>
    </source>
</evidence>
<evidence type="ECO:0000256" key="7">
    <source>
        <dbReference type="ARBA" id="ARBA00023242"/>
    </source>
</evidence>
<dbReference type="CDD" id="cd13170">
    <property type="entry name" value="RanBD_NUP50"/>
    <property type="match status" value="1"/>
</dbReference>
<feature type="compositionally biased region" description="Polar residues" evidence="8">
    <location>
        <begin position="54"/>
        <end position="65"/>
    </location>
</feature>
<keyword evidence="3" id="KW-0509">mRNA transport</keyword>
<feature type="compositionally biased region" description="Low complexity" evidence="8">
    <location>
        <begin position="318"/>
        <end position="328"/>
    </location>
</feature>
<organism evidence="10 11">
    <name type="scientific">Gymnopilus junonius</name>
    <name type="common">Spectacular rustgill mushroom</name>
    <name type="synonym">Gymnopilus spectabilis subsp. junonius</name>
    <dbReference type="NCBI Taxonomy" id="109634"/>
    <lineage>
        <taxon>Eukaryota</taxon>
        <taxon>Fungi</taxon>
        <taxon>Dikarya</taxon>
        <taxon>Basidiomycota</taxon>
        <taxon>Agaricomycotina</taxon>
        <taxon>Agaricomycetes</taxon>
        <taxon>Agaricomycetidae</taxon>
        <taxon>Agaricales</taxon>
        <taxon>Agaricineae</taxon>
        <taxon>Hymenogastraceae</taxon>
        <taxon>Gymnopilus</taxon>
    </lineage>
</organism>
<feature type="compositionally biased region" description="Polar residues" evidence="8">
    <location>
        <begin position="371"/>
        <end position="417"/>
    </location>
</feature>
<dbReference type="InterPro" id="IPR011993">
    <property type="entry name" value="PH-like_dom_sf"/>
</dbReference>
<name>A0A9P5NPT6_GYMJU</name>
<dbReference type="InterPro" id="IPR000156">
    <property type="entry name" value="Ran_bind_dom"/>
</dbReference>
<comment type="subcellular location">
    <subcellularLocation>
        <location evidence="1">Nucleus</location>
        <location evidence="1">Nuclear pore complex</location>
    </subcellularLocation>
</comment>
<feature type="compositionally biased region" description="Low complexity" evidence="8">
    <location>
        <begin position="267"/>
        <end position="278"/>
    </location>
</feature>
<dbReference type="PANTHER" id="PTHR38697">
    <property type="entry name" value="NUCLEAR PORE COMPLEX PROTEIN SIMILAR TO S. CEREVISIAE NUP2 (EUROFUNG)"/>
    <property type="match status" value="1"/>
</dbReference>
<dbReference type="PROSITE" id="PS50196">
    <property type="entry name" value="RANBD1"/>
    <property type="match status" value="1"/>
</dbReference>
<dbReference type="SMART" id="SM00160">
    <property type="entry name" value="RanBD"/>
    <property type="match status" value="1"/>
</dbReference>
<keyword evidence="6" id="KW-0906">Nuclear pore complex</keyword>
<dbReference type="Pfam" id="PF00638">
    <property type="entry name" value="Ran_BP1"/>
    <property type="match status" value="1"/>
</dbReference>
<reference evidence="10" key="1">
    <citation type="submission" date="2020-11" db="EMBL/GenBank/DDBJ databases">
        <authorList>
            <consortium name="DOE Joint Genome Institute"/>
            <person name="Ahrendt S."/>
            <person name="Riley R."/>
            <person name="Andreopoulos W."/>
            <person name="LaButti K."/>
            <person name="Pangilinan J."/>
            <person name="Ruiz-duenas F.J."/>
            <person name="Barrasa J.M."/>
            <person name="Sanchez-Garcia M."/>
            <person name="Camarero S."/>
            <person name="Miyauchi S."/>
            <person name="Serrano A."/>
            <person name="Linde D."/>
            <person name="Babiker R."/>
            <person name="Drula E."/>
            <person name="Ayuso-Fernandez I."/>
            <person name="Pacheco R."/>
            <person name="Padilla G."/>
            <person name="Ferreira P."/>
            <person name="Barriuso J."/>
            <person name="Kellner H."/>
            <person name="Castanera R."/>
            <person name="Alfaro M."/>
            <person name="Ramirez L."/>
            <person name="Pisabarro A.G."/>
            <person name="Kuo A."/>
            <person name="Tritt A."/>
            <person name="Lipzen A."/>
            <person name="He G."/>
            <person name="Yan M."/>
            <person name="Ng V."/>
            <person name="Cullen D."/>
            <person name="Martin F."/>
            <person name="Rosso M.-N."/>
            <person name="Henrissat B."/>
            <person name="Hibbett D."/>
            <person name="Martinez A.T."/>
            <person name="Grigoriev I.V."/>
        </authorList>
    </citation>
    <scope>NUCLEOTIDE SEQUENCE</scope>
    <source>
        <strain evidence="10">AH 44721</strain>
    </source>
</reference>
<accession>A0A9P5NPT6</accession>
<evidence type="ECO:0000313" key="10">
    <source>
        <dbReference type="EMBL" id="KAF8904420.1"/>
    </source>
</evidence>
<dbReference type="Gene3D" id="2.30.29.30">
    <property type="entry name" value="Pleckstrin-homology domain (PH domain)/Phosphotyrosine-binding domain (PTB)"/>
    <property type="match status" value="1"/>
</dbReference>
<sequence length="633" mass="66191">MKRQAEKQLIKGDDEFEIDEDSPSQGFKKADEAVLATRVIRGLPKRAGARAPQEVQSNTASATSATNPPSFFSATSSTASNSFEFETTSVSAAPTAPAFSAPSFPAFTFDRTTAVGTPDKPLTPNPFVPPSSSALPTAPAKPTFGFTPGLMPSLPTMSPTATSTSKAFAASLSSSASSFSPNPAPAPVSFTPKPAASGVPSDSAALKYYTDLRGLNISILSAISKTVEEDPFFDITTLLENYKSFRIKIQEDFDKTGDKAGTKDNLTSQTASTVSSQADKIMMPAPPPSFSGFDAFKPLAPLAPSTNEAKPNFPDFKSSSTSSSNASSPFAPLKDSKSSGAPFGASPFLLGTTSGTSSSGASSSPFTFGAQSNPTTSQTANPFGTFGTKPSSFSFGTTSSQPSGTAPKTDFGSSSNPFAFGSTSSTSSSPSSIFGKSESKDSSPFGKPATKSPIHFGFGSAPAPTDSDSAKPLTGDKLPEGESSERVTPIGEAEGGTEAQPALLSTNPHDEDGEGEENEDTVHSIKSKVLRFDDNKWVSYGVGLLKVKKNKDSEARRLLMRNSSTGNVVLNFRLYGGLKLTQDTDQPNTLKFIGHEGGVSQPYSVKVKTKENAAELKNILEREITFVKAKEES</sequence>
<proteinExistence type="predicted"/>
<keyword evidence="5" id="KW-0811">Translocation</keyword>
<keyword evidence="2" id="KW-0813">Transport</keyword>
<evidence type="ECO:0000256" key="2">
    <source>
        <dbReference type="ARBA" id="ARBA00022448"/>
    </source>
</evidence>
<feature type="region of interest" description="Disordered" evidence="8">
    <location>
        <begin position="256"/>
        <end position="284"/>
    </location>
</feature>
<evidence type="ECO:0000256" key="3">
    <source>
        <dbReference type="ARBA" id="ARBA00022816"/>
    </source>
</evidence>
<keyword evidence="4" id="KW-0653">Protein transport</keyword>
<feature type="compositionally biased region" description="Basic and acidic residues" evidence="8">
    <location>
        <begin position="1"/>
        <end position="13"/>
    </location>
</feature>
<dbReference type="InterPro" id="IPR053074">
    <property type="entry name" value="NPC_Nucleoporin"/>
</dbReference>
<evidence type="ECO:0000256" key="5">
    <source>
        <dbReference type="ARBA" id="ARBA00023010"/>
    </source>
</evidence>
<dbReference type="PANTHER" id="PTHR38697:SF1">
    <property type="entry name" value="NUCLEAR PORE COMPLEX PROTEIN SIMILAR TO S. CEREVISIAE NUP2 (EUROFUNG)"/>
    <property type="match status" value="1"/>
</dbReference>
<dbReference type="GO" id="GO:0005643">
    <property type="term" value="C:nuclear pore"/>
    <property type="evidence" value="ECO:0007669"/>
    <property type="project" value="UniProtKB-SubCell"/>
</dbReference>
<dbReference type="OrthoDB" id="185618at2759"/>
<evidence type="ECO:0000313" key="11">
    <source>
        <dbReference type="Proteomes" id="UP000724874"/>
    </source>
</evidence>
<dbReference type="AlphaFoldDB" id="A0A9P5NPT6"/>
<feature type="compositionally biased region" description="Low complexity" evidence="8">
    <location>
        <begin position="420"/>
        <end position="436"/>
    </location>
</feature>
<protein>
    <recommendedName>
        <fullName evidence="9">RanBD1 domain-containing protein</fullName>
    </recommendedName>
</protein>
<feature type="compositionally biased region" description="Low complexity" evidence="8">
    <location>
        <begin position="130"/>
        <end position="141"/>
    </location>
</feature>
<feature type="compositionally biased region" description="Low complexity" evidence="8">
    <location>
        <begin position="346"/>
        <end position="370"/>
    </location>
</feature>
<evidence type="ECO:0000256" key="8">
    <source>
        <dbReference type="SAM" id="MobiDB-lite"/>
    </source>
</evidence>
<evidence type="ECO:0000256" key="6">
    <source>
        <dbReference type="ARBA" id="ARBA00023132"/>
    </source>
</evidence>
<dbReference type="GO" id="GO:0051028">
    <property type="term" value="P:mRNA transport"/>
    <property type="evidence" value="ECO:0007669"/>
    <property type="project" value="UniProtKB-KW"/>
</dbReference>
<keyword evidence="7" id="KW-0539">Nucleus</keyword>
<dbReference type="InterPro" id="IPR015007">
    <property type="entry name" value="NUP2/50/61"/>
</dbReference>
<feature type="region of interest" description="Disordered" evidence="8">
    <location>
        <begin position="110"/>
        <end position="141"/>
    </location>
</feature>
<comment type="caution">
    <text evidence="10">The sequence shown here is derived from an EMBL/GenBank/DDBJ whole genome shotgun (WGS) entry which is preliminary data.</text>
</comment>
<dbReference type="SUPFAM" id="SSF50729">
    <property type="entry name" value="PH domain-like"/>
    <property type="match status" value="1"/>
</dbReference>
<evidence type="ECO:0000256" key="4">
    <source>
        <dbReference type="ARBA" id="ARBA00022927"/>
    </source>
</evidence>
<dbReference type="Pfam" id="PF08911">
    <property type="entry name" value="NUP50"/>
    <property type="match status" value="1"/>
</dbReference>